<keyword evidence="2" id="KW-1185">Reference proteome</keyword>
<organism evidence="1 2">
    <name type="scientific">Zostera marina</name>
    <name type="common">Eelgrass</name>
    <dbReference type="NCBI Taxonomy" id="29655"/>
    <lineage>
        <taxon>Eukaryota</taxon>
        <taxon>Viridiplantae</taxon>
        <taxon>Streptophyta</taxon>
        <taxon>Embryophyta</taxon>
        <taxon>Tracheophyta</taxon>
        <taxon>Spermatophyta</taxon>
        <taxon>Magnoliopsida</taxon>
        <taxon>Liliopsida</taxon>
        <taxon>Zosteraceae</taxon>
        <taxon>Zostera</taxon>
    </lineage>
</organism>
<evidence type="ECO:0000313" key="1">
    <source>
        <dbReference type="EMBL" id="KMZ59667.1"/>
    </source>
</evidence>
<gene>
    <name evidence="1" type="ORF">ZOSMA_6690G00010</name>
</gene>
<proteinExistence type="predicted"/>
<dbReference type="Proteomes" id="UP000036987">
    <property type="component" value="Unassembled WGS sequence"/>
</dbReference>
<comment type="caution">
    <text evidence="1">The sequence shown here is derived from an EMBL/GenBank/DDBJ whole genome shotgun (WGS) entry which is preliminary data.</text>
</comment>
<accession>A0A0K9NUF4</accession>
<dbReference type="EMBL" id="LFYR01001754">
    <property type="protein sequence ID" value="KMZ59667.1"/>
    <property type="molecule type" value="Genomic_DNA"/>
</dbReference>
<dbReference type="AlphaFoldDB" id="A0A0K9NUF4"/>
<protein>
    <submittedName>
        <fullName evidence="1">Uncharacterized protein</fullName>
    </submittedName>
</protein>
<feature type="non-terminal residue" evidence="1">
    <location>
        <position position="1"/>
    </location>
</feature>
<name>A0A0K9NUF4_ZOSMR</name>
<evidence type="ECO:0000313" key="2">
    <source>
        <dbReference type="Proteomes" id="UP000036987"/>
    </source>
</evidence>
<sequence>WRYFWTALVVRNWVDGGHGDASELLWRVGGIAEKHDQFKRKNNIND</sequence>
<reference evidence="2" key="1">
    <citation type="journal article" date="2016" name="Nature">
        <title>The genome of the seagrass Zostera marina reveals angiosperm adaptation to the sea.</title>
        <authorList>
            <person name="Olsen J.L."/>
            <person name="Rouze P."/>
            <person name="Verhelst B."/>
            <person name="Lin Y.-C."/>
            <person name="Bayer T."/>
            <person name="Collen J."/>
            <person name="Dattolo E."/>
            <person name="De Paoli E."/>
            <person name="Dittami S."/>
            <person name="Maumus F."/>
            <person name="Michel G."/>
            <person name="Kersting A."/>
            <person name="Lauritano C."/>
            <person name="Lohaus R."/>
            <person name="Toepel M."/>
            <person name="Tonon T."/>
            <person name="Vanneste K."/>
            <person name="Amirebrahimi M."/>
            <person name="Brakel J."/>
            <person name="Bostroem C."/>
            <person name="Chovatia M."/>
            <person name="Grimwood J."/>
            <person name="Jenkins J.W."/>
            <person name="Jueterbock A."/>
            <person name="Mraz A."/>
            <person name="Stam W.T."/>
            <person name="Tice H."/>
            <person name="Bornberg-Bauer E."/>
            <person name="Green P.J."/>
            <person name="Pearson G.A."/>
            <person name="Procaccini G."/>
            <person name="Duarte C.M."/>
            <person name="Schmutz J."/>
            <person name="Reusch T.B.H."/>
            <person name="Van de Peer Y."/>
        </authorList>
    </citation>
    <scope>NUCLEOTIDE SEQUENCE [LARGE SCALE GENOMIC DNA]</scope>
    <source>
        <strain evidence="2">cv. Finnish</strain>
    </source>
</reference>